<proteinExistence type="predicted"/>
<dbReference type="Proteomes" id="UP000199577">
    <property type="component" value="Unassembled WGS sequence"/>
</dbReference>
<dbReference type="RefSeq" id="WP_090974532.1">
    <property type="nucleotide sequence ID" value="NZ_FOLL01000016.1"/>
</dbReference>
<dbReference type="STRING" id="623281.SAMN05421747_116116"/>
<reference evidence="5 6" key="1">
    <citation type="submission" date="2016-10" db="EMBL/GenBank/DDBJ databases">
        <authorList>
            <person name="de Groot N.N."/>
        </authorList>
    </citation>
    <scope>NUCLEOTIDE SEQUENCE [LARGE SCALE GENOMIC DNA]</scope>
    <source>
        <strain evidence="5 6">DSM 22900</strain>
    </source>
</reference>
<dbReference type="Pfam" id="PF02682">
    <property type="entry name" value="CT_C_D"/>
    <property type="match status" value="1"/>
</dbReference>
<dbReference type="EMBL" id="FOLL01000016">
    <property type="protein sequence ID" value="SFC62529.1"/>
    <property type="molecule type" value="Genomic_DNA"/>
</dbReference>
<name>A0A1I1KP21_9SPHI</name>
<keyword evidence="3" id="KW-0067">ATP-binding</keyword>
<keyword evidence="1" id="KW-0547">Nucleotide-binding</keyword>
<evidence type="ECO:0000256" key="1">
    <source>
        <dbReference type="ARBA" id="ARBA00022741"/>
    </source>
</evidence>
<dbReference type="NCBIfam" id="TIGR00370">
    <property type="entry name" value="5-oxoprolinase subunit PxpB"/>
    <property type="match status" value="1"/>
</dbReference>
<keyword evidence="6" id="KW-1185">Reference proteome</keyword>
<keyword evidence="2" id="KW-0378">Hydrolase</keyword>
<evidence type="ECO:0000259" key="4">
    <source>
        <dbReference type="SMART" id="SM00796"/>
    </source>
</evidence>
<dbReference type="PANTHER" id="PTHR34698:SF2">
    <property type="entry name" value="5-OXOPROLINASE SUBUNIT B"/>
    <property type="match status" value="1"/>
</dbReference>
<evidence type="ECO:0000256" key="2">
    <source>
        <dbReference type="ARBA" id="ARBA00022801"/>
    </source>
</evidence>
<dbReference type="InterPro" id="IPR010016">
    <property type="entry name" value="PxpB"/>
</dbReference>
<protein>
    <submittedName>
        <fullName evidence="5">Inhibitor of KinA</fullName>
    </submittedName>
</protein>
<dbReference type="SUPFAM" id="SSF160467">
    <property type="entry name" value="PH0987 N-terminal domain-like"/>
    <property type="match status" value="1"/>
</dbReference>
<dbReference type="Gene3D" id="3.30.1360.40">
    <property type="match status" value="1"/>
</dbReference>
<evidence type="ECO:0000313" key="6">
    <source>
        <dbReference type="Proteomes" id="UP000199577"/>
    </source>
</evidence>
<dbReference type="Gene3D" id="2.40.100.10">
    <property type="entry name" value="Cyclophilin-like"/>
    <property type="match status" value="1"/>
</dbReference>
<gene>
    <name evidence="5" type="ORF">SAMN05421747_116116</name>
</gene>
<feature type="domain" description="Carboxyltransferase" evidence="4">
    <location>
        <begin position="11"/>
        <end position="222"/>
    </location>
</feature>
<sequence>MDIQTQTNDGFTIYSLSEFAVAIEFAPDISTDTLERITRFNALLCHSPFDGFRTTVPAYTTLSIFFDPVVVIQSPRLHGINCFERVAGFLKGLNRGGSTPALSTASPIAIPVCYGGVSGPDLNEVARSIGMTPDEVIQLHSTAVYHVYMVGFTPGFAYLGGMPGELSSPRKSTPRGTVPAGSIGIAGKQTGIYSLESPGGWQIIGRTPLRLFDANNAQPTLLKAGDRVVFKVITECR</sequence>
<accession>A0A1I1KP21</accession>
<dbReference type="SUPFAM" id="SSF50891">
    <property type="entry name" value="Cyclophilin-like"/>
    <property type="match status" value="1"/>
</dbReference>
<evidence type="ECO:0000256" key="3">
    <source>
        <dbReference type="ARBA" id="ARBA00022840"/>
    </source>
</evidence>
<dbReference type="GO" id="GO:0005524">
    <property type="term" value="F:ATP binding"/>
    <property type="evidence" value="ECO:0007669"/>
    <property type="project" value="UniProtKB-KW"/>
</dbReference>
<evidence type="ECO:0000313" key="5">
    <source>
        <dbReference type="EMBL" id="SFC62529.1"/>
    </source>
</evidence>
<dbReference type="OrthoDB" id="9778567at2"/>
<dbReference type="GO" id="GO:0016787">
    <property type="term" value="F:hydrolase activity"/>
    <property type="evidence" value="ECO:0007669"/>
    <property type="project" value="UniProtKB-KW"/>
</dbReference>
<dbReference type="InterPro" id="IPR029000">
    <property type="entry name" value="Cyclophilin-like_dom_sf"/>
</dbReference>
<dbReference type="AlphaFoldDB" id="A0A1I1KP21"/>
<dbReference type="SMART" id="SM00796">
    <property type="entry name" value="AHS1"/>
    <property type="match status" value="1"/>
</dbReference>
<dbReference type="InterPro" id="IPR003833">
    <property type="entry name" value="CT_C_D"/>
</dbReference>
<dbReference type="PANTHER" id="PTHR34698">
    <property type="entry name" value="5-OXOPROLINASE SUBUNIT B"/>
    <property type="match status" value="1"/>
</dbReference>
<organism evidence="5 6">
    <name type="scientific">Parapedobacter composti</name>
    <dbReference type="NCBI Taxonomy" id="623281"/>
    <lineage>
        <taxon>Bacteria</taxon>
        <taxon>Pseudomonadati</taxon>
        <taxon>Bacteroidota</taxon>
        <taxon>Sphingobacteriia</taxon>
        <taxon>Sphingobacteriales</taxon>
        <taxon>Sphingobacteriaceae</taxon>
        <taxon>Parapedobacter</taxon>
    </lineage>
</organism>